<feature type="transmembrane region" description="Helical" evidence="6">
    <location>
        <begin position="274"/>
        <end position="299"/>
    </location>
</feature>
<feature type="transmembrane region" description="Helical" evidence="6">
    <location>
        <begin position="174"/>
        <end position="198"/>
    </location>
</feature>
<evidence type="ECO:0000256" key="5">
    <source>
        <dbReference type="ARBA" id="ARBA00023136"/>
    </source>
</evidence>
<evidence type="ECO:0000256" key="1">
    <source>
        <dbReference type="ARBA" id="ARBA00004651"/>
    </source>
</evidence>
<evidence type="ECO:0000256" key="2">
    <source>
        <dbReference type="ARBA" id="ARBA00022475"/>
    </source>
</evidence>
<dbReference type="GO" id="GO:0005886">
    <property type="term" value="C:plasma membrane"/>
    <property type="evidence" value="ECO:0007669"/>
    <property type="project" value="UniProtKB-SubCell"/>
</dbReference>
<feature type="transmembrane region" description="Helical" evidence="6">
    <location>
        <begin position="133"/>
        <end position="154"/>
    </location>
</feature>
<dbReference type="NCBIfam" id="NF037997">
    <property type="entry name" value="Na_Pi_symport"/>
    <property type="match status" value="1"/>
</dbReference>
<comment type="subcellular location">
    <subcellularLocation>
        <location evidence="1">Cell membrane</location>
        <topology evidence="1">Multi-pass membrane protein</topology>
    </subcellularLocation>
</comment>
<dbReference type="SUPFAM" id="SSF109755">
    <property type="entry name" value="PhoU-like"/>
    <property type="match status" value="1"/>
</dbReference>
<dbReference type="InterPro" id="IPR038078">
    <property type="entry name" value="PhoU-like_sf"/>
</dbReference>
<gene>
    <name evidence="8" type="ORF">CMV30_13335</name>
</gene>
<dbReference type="PANTHER" id="PTHR10010">
    <property type="entry name" value="SOLUTE CARRIER FAMILY 34 SODIUM PHOSPHATE , MEMBER 2-RELATED"/>
    <property type="match status" value="1"/>
</dbReference>
<feature type="transmembrane region" description="Helical" evidence="6">
    <location>
        <begin position="106"/>
        <end position="121"/>
    </location>
</feature>
<dbReference type="Gene3D" id="1.20.58.220">
    <property type="entry name" value="Phosphate transport system protein phou homolog 2, domain 2"/>
    <property type="match status" value="1"/>
</dbReference>
<dbReference type="RefSeq" id="WP_096056502.1">
    <property type="nucleotide sequence ID" value="NZ_CP023344.1"/>
</dbReference>
<dbReference type="GO" id="GO:0005436">
    <property type="term" value="F:sodium:phosphate symporter activity"/>
    <property type="evidence" value="ECO:0007669"/>
    <property type="project" value="InterPro"/>
</dbReference>
<dbReference type="AlphaFoldDB" id="A0A290QKK2"/>
<dbReference type="Pfam" id="PF01895">
    <property type="entry name" value="PhoU"/>
    <property type="match status" value="1"/>
</dbReference>
<sequence length="542" mass="58418">MVLLNIAGGIALILFGIRFLRKGLERLLGFGLHAWLKRMSQKPWRASLAGAGFGTVAPSSTAQTLLTLQLVKAGELSREGALAFLLGANAGITVTVQLIALRVFDFYSVVLVAGFVGFQFFKSEKIRGAGQSLLGLGLIFLAMTIISEAAKVLAADPEFVTVLELLQNHRVLLVIFAGLFTLSAQSSTAVIGLGLAFAATGKASLGLLVPIVLGANLGIGLTSLLAGYSTAAGRALAVANLAVKGVLIATALVFFPQLVAFVESTPGDVARQAANLHTAFSVVAVLIGVGCGGLLGRWLEKIMKPTLAEENRVRPVATHLDPSALSVPVFALANATRETLLLADEVRSMLDGAWRAFNKPSLELARSVQKHDDRVDELQTAIKQYLSQLPTDPLTPQESRLQFGLLNFASQLEGIGDIVDKTLCGAAVKQVQQPLALSEADKADLTEFYERMMRRFDAATSVLASRDREMARQFLNDADKLKDWCIDAQKRHYQRLKNVKDPAQLEESARFIDMINAFRRISGLLNTIGHTFLLEDGERVQS</sequence>
<evidence type="ECO:0000259" key="7">
    <source>
        <dbReference type="Pfam" id="PF01895"/>
    </source>
</evidence>
<dbReference type="EMBL" id="CP023344">
    <property type="protein sequence ID" value="ATC64871.1"/>
    <property type="molecule type" value="Genomic_DNA"/>
</dbReference>
<evidence type="ECO:0000256" key="3">
    <source>
        <dbReference type="ARBA" id="ARBA00022692"/>
    </source>
</evidence>
<evidence type="ECO:0000256" key="4">
    <source>
        <dbReference type="ARBA" id="ARBA00022989"/>
    </source>
</evidence>
<feature type="transmembrane region" description="Helical" evidence="6">
    <location>
        <begin position="241"/>
        <end position="262"/>
    </location>
</feature>
<evidence type="ECO:0000313" key="8">
    <source>
        <dbReference type="EMBL" id="ATC64871.1"/>
    </source>
</evidence>
<protein>
    <recommendedName>
        <fullName evidence="7">PhoU domain-containing protein</fullName>
    </recommendedName>
</protein>
<dbReference type="Pfam" id="PF02690">
    <property type="entry name" value="Na_Pi_cotrans"/>
    <property type="match status" value="1"/>
</dbReference>
<accession>A0A290QKK2</accession>
<dbReference type="InterPro" id="IPR026022">
    <property type="entry name" value="PhoU_dom"/>
</dbReference>
<evidence type="ECO:0000313" key="9">
    <source>
        <dbReference type="Proteomes" id="UP000217265"/>
    </source>
</evidence>
<dbReference type="Proteomes" id="UP000217265">
    <property type="component" value="Chromosome"/>
</dbReference>
<keyword evidence="4 6" id="KW-1133">Transmembrane helix</keyword>
<dbReference type="InterPro" id="IPR003841">
    <property type="entry name" value="Na/Pi_transpt"/>
</dbReference>
<proteinExistence type="predicted"/>
<feature type="transmembrane region" description="Helical" evidence="6">
    <location>
        <begin position="6"/>
        <end position="21"/>
    </location>
</feature>
<feature type="domain" description="PhoU" evidence="7">
    <location>
        <begin position="342"/>
        <end position="418"/>
    </location>
</feature>
<evidence type="ECO:0000256" key="6">
    <source>
        <dbReference type="SAM" id="Phobius"/>
    </source>
</evidence>
<dbReference type="PANTHER" id="PTHR10010:SF46">
    <property type="entry name" value="SODIUM-DEPENDENT PHOSPHATE TRANSPORT PROTEIN 2B"/>
    <property type="match status" value="1"/>
</dbReference>
<keyword evidence="9" id="KW-1185">Reference proteome</keyword>
<name>A0A290QKK2_9BACT</name>
<dbReference type="OrthoDB" id="9763003at2"/>
<dbReference type="KEGG" id="vbh:CMV30_13335"/>
<keyword evidence="3 6" id="KW-0812">Transmembrane</keyword>
<reference evidence="8 9" key="1">
    <citation type="submission" date="2017-09" db="EMBL/GenBank/DDBJ databases">
        <title>Complete genome sequence of Verrucomicrobial strain HZ-65, isolated from freshwater.</title>
        <authorList>
            <person name="Choi A."/>
        </authorList>
    </citation>
    <scope>NUCLEOTIDE SEQUENCE [LARGE SCALE GENOMIC DNA]</scope>
    <source>
        <strain evidence="8 9">HZ-65</strain>
    </source>
</reference>
<dbReference type="GO" id="GO:0044341">
    <property type="term" value="P:sodium-dependent phosphate transport"/>
    <property type="evidence" value="ECO:0007669"/>
    <property type="project" value="InterPro"/>
</dbReference>
<keyword evidence="5 6" id="KW-0472">Membrane</keyword>
<organism evidence="8 9">
    <name type="scientific">Nibricoccus aquaticus</name>
    <dbReference type="NCBI Taxonomy" id="2576891"/>
    <lineage>
        <taxon>Bacteria</taxon>
        <taxon>Pseudomonadati</taxon>
        <taxon>Verrucomicrobiota</taxon>
        <taxon>Opitutia</taxon>
        <taxon>Opitutales</taxon>
        <taxon>Opitutaceae</taxon>
        <taxon>Nibricoccus</taxon>
    </lineage>
</organism>
<feature type="transmembrane region" description="Helical" evidence="6">
    <location>
        <begin position="205"/>
        <end position="229"/>
    </location>
</feature>
<keyword evidence="2" id="KW-1003">Cell membrane</keyword>